<keyword evidence="3" id="KW-1185">Reference proteome</keyword>
<feature type="transmembrane region" description="Helical" evidence="1">
    <location>
        <begin position="57"/>
        <end position="78"/>
    </location>
</feature>
<keyword evidence="1" id="KW-0812">Transmembrane</keyword>
<gene>
    <name evidence="2" type="ORF">PUN28_003185</name>
</gene>
<evidence type="ECO:0000256" key="1">
    <source>
        <dbReference type="SAM" id="Phobius"/>
    </source>
</evidence>
<accession>A0AAW2GKR7</accession>
<keyword evidence="1" id="KW-0472">Membrane</keyword>
<organism evidence="2 3">
    <name type="scientific">Cardiocondyla obscurior</name>
    <dbReference type="NCBI Taxonomy" id="286306"/>
    <lineage>
        <taxon>Eukaryota</taxon>
        <taxon>Metazoa</taxon>
        <taxon>Ecdysozoa</taxon>
        <taxon>Arthropoda</taxon>
        <taxon>Hexapoda</taxon>
        <taxon>Insecta</taxon>
        <taxon>Pterygota</taxon>
        <taxon>Neoptera</taxon>
        <taxon>Endopterygota</taxon>
        <taxon>Hymenoptera</taxon>
        <taxon>Apocrita</taxon>
        <taxon>Aculeata</taxon>
        <taxon>Formicoidea</taxon>
        <taxon>Formicidae</taxon>
        <taxon>Myrmicinae</taxon>
        <taxon>Cardiocondyla</taxon>
    </lineage>
</organism>
<dbReference type="Proteomes" id="UP001430953">
    <property type="component" value="Unassembled WGS sequence"/>
</dbReference>
<dbReference type="AlphaFoldDB" id="A0AAW2GKR7"/>
<name>A0AAW2GKR7_9HYME</name>
<dbReference type="EMBL" id="JADYXP020000003">
    <property type="protein sequence ID" value="KAL0127766.1"/>
    <property type="molecule type" value="Genomic_DNA"/>
</dbReference>
<evidence type="ECO:0000313" key="3">
    <source>
        <dbReference type="Proteomes" id="UP001430953"/>
    </source>
</evidence>
<comment type="caution">
    <text evidence="2">The sequence shown here is derived from an EMBL/GenBank/DDBJ whole genome shotgun (WGS) entry which is preliminary data.</text>
</comment>
<sequence length="81" mass="9101">MPGCSREIIAIRDALCSNNGVSNWLPCRRDRLAHRAPVLSNFRAEHKNVLNDRGAELYRRAATILVLAPIILSPVSIFPRH</sequence>
<evidence type="ECO:0000313" key="2">
    <source>
        <dbReference type="EMBL" id="KAL0127766.1"/>
    </source>
</evidence>
<reference evidence="2 3" key="1">
    <citation type="submission" date="2023-03" db="EMBL/GenBank/DDBJ databases">
        <title>High recombination rates correlate with genetic variation in Cardiocondyla obscurior ants.</title>
        <authorList>
            <person name="Errbii M."/>
        </authorList>
    </citation>
    <scope>NUCLEOTIDE SEQUENCE [LARGE SCALE GENOMIC DNA]</scope>
    <source>
        <strain evidence="2">Alpha-2009</strain>
        <tissue evidence="2">Whole body</tissue>
    </source>
</reference>
<proteinExistence type="predicted"/>
<keyword evidence="1" id="KW-1133">Transmembrane helix</keyword>
<protein>
    <submittedName>
        <fullName evidence="2">Uncharacterized protein</fullName>
    </submittedName>
</protein>